<gene>
    <name evidence="2" type="ORF">ANN_20047</name>
</gene>
<evidence type="ECO:0000313" key="3">
    <source>
        <dbReference type="Proteomes" id="UP001148838"/>
    </source>
</evidence>
<name>A0ABQ8SC51_PERAM</name>
<comment type="caution">
    <text evidence="2">The sequence shown here is derived from an EMBL/GenBank/DDBJ whole genome shotgun (WGS) entry which is preliminary data.</text>
</comment>
<feature type="region of interest" description="Disordered" evidence="1">
    <location>
        <begin position="1"/>
        <end position="36"/>
    </location>
</feature>
<organism evidence="2 3">
    <name type="scientific">Periplaneta americana</name>
    <name type="common">American cockroach</name>
    <name type="synonym">Blatta americana</name>
    <dbReference type="NCBI Taxonomy" id="6978"/>
    <lineage>
        <taxon>Eukaryota</taxon>
        <taxon>Metazoa</taxon>
        <taxon>Ecdysozoa</taxon>
        <taxon>Arthropoda</taxon>
        <taxon>Hexapoda</taxon>
        <taxon>Insecta</taxon>
        <taxon>Pterygota</taxon>
        <taxon>Neoptera</taxon>
        <taxon>Polyneoptera</taxon>
        <taxon>Dictyoptera</taxon>
        <taxon>Blattodea</taxon>
        <taxon>Blattoidea</taxon>
        <taxon>Blattidae</taxon>
        <taxon>Blattinae</taxon>
        <taxon>Periplaneta</taxon>
    </lineage>
</organism>
<protein>
    <submittedName>
        <fullName evidence="2">Uncharacterized protein</fullName>
    </submittedName>
</protein>
<sequence length="159" mass="17317">MAGLCEGGNEPPGSLKASKQVSYNPDEMSHGSSTESYPAFARIGLRENPRENLNQVTCPDRNSNPDHLVSRPQLSWLTRVVLKSYKPNFAGSSLLASQKVQRSARSHSGLRCSPEGALENFEGEAEIGRNLLGTTYARGAEIDQLITERGEEELAAVCR</sequence>
<evidence type="ECO:0000313" key="2">
    <source>
        <dbReference type="EMBL" id="KAJ4431449.1"/>
    </source>
</evidence>
<dbReference type="Proteomes" id="UP001148838">
    <property type="component" value="Unassembled WGS sequence"/>
</dbReference>
<dbReference type="EMBL" id="JAJSOF020000031">
    <property type="protein sequence ID" value="KAJ4431449.1"/>
    <property type="molecule type" value="Genomic_DNA"/>
</dbReference>
<keyword evidence="3" id="KW-1185">Reference proteome</keyword>
<proteinExistence type="predicted"/>
<reference evidence="2 3" key="1">
    <citation type="journal article" date="2022" name="Allergy">
        <title>Genome assembly and annotation of Periplaneta americana reveal a comprehensive cockroach allergen profile.</title>
        <authorList>
            <person name="Wang L."/>
            <person name="Xiong Q."/>
            <person name="Saelim N."/>
            <person name="Wang L."/>
            <person name="Nong W."/>
            <person name="Wan A.T."/>
            <person name="Shi M."/>
            <person name="Liu X."/>
            <person name="Cao Q."/>
            <person name="Hui J.H.L."/>
            <person name="Sookrung N."/>
            <person name="Leung T.F."/>
            <person name="Tungtrongchitr A."/>
            <person name="Tsui S.K.W."/>
        </authorList>
    </citation>
    <scope>NUCLEOTIDE SEQUENCE [LARGE SCALE GENOMIC DNA]</scope>
    <source>
        <strain evidence="2">PWHHKU_190912</strain>
    </source>
</reference>
<accession>A0ABQ8SC51</accession>
<evidence type="ECO:0000256" key="1">
    <source>
        <dbReference type="SAM" id="MobiDB-lite"/>
    </source>
</evidence>